<comment type="caution">
    <text evidence="2">The sequence shown here is derived from an EMBL/GenBank/DDBJ whole genome shotgun (WGS) entry which is preliminary data.</text>
</comment>
<dbReference type="AlphaFoldDB" id="A0A6I4ZXG7"/>
<evidence type="ECO:0000313" key="3">
    <source>
        <dbReference type="Proteomes" id="UP000468638"/>
    </source>
</evidence>
<dbReference type="EMBL" id="WMEQ01000005">
    <property type="protein sequence ID" value="MYL33804.1"/>
    <property type="molecule type" value="Genomic_DNA"/>
</dbReference>
<gene>
    <name evidence="2" type="ORF">GLW05_09350</name>
</gene>
<dbReference type="Pfam" id="PF19651">
    <property type="entry name" value="DUF6154"/>
    <property type="match status" value="1"/>
</dbReference>
<dbReference type="Proteomes" id="UP000468638">
    <property type="component" value="Unassembled WGS sequence"/>
</dbReference>
<protein>
    <submittedName>
        <fullName evidence="2">Uncharacterized protein</fullName>
    </submittedName>
</protein>
<sequence length="88" mass="10291">MKFADSLYELYNKHFSEKDYLPIFTNSVIEQLDKNDLLHILSECSKEELQTIVSTFVLNEIESRDQKIISLPSSQQDKHNKSPIQFKA</sequence>
<dbReference type="RefSeq" id="WP_160909541.1">
    <property type="nucleotide sequence ID" value="NZ_WMEQ01000005.1"/>
</dbReference>
<organism evidence="2 3">
    <name type="scientific">Pontibacillus yanchengensis</name>
    <dbReference type="NCBI Taxonomy" id="462910"/>
    <lineage>
        <taxon>Bacteria</taxon>
        <taxon>Bacillati</taxon>
        <taxon>Bacillota</taxon>
        <taxon>Bacilli</taxon>
        <taxon>Bacillales</taxon>
        <taxon>Bacillaceae</taxon>
        <taxon>Pontibacillus</taxon>
    </lineage>
</organism>
<dbReference type="InterPro" id="IPR046152">
    <property type="entry name" value="DUF6154"/>
</dbReference>
<name>A0A6I4ZXG7_9BACI</name>
<dbReference type="OrthoDB" id="2381948at2"/>
<accession>A0A6I4ZXG7</accession>
<feature type="region of interest" description="Disordered" evidence="1">
    <location>
        <begin position="69"/>
        <end position="88"/>
    </location>
</feature>
<evidence type="ECO:0000256" key="1">
    <source>
        <dbReference type="SAM" id="MobiDB-lite"/>
    </source>
</evidence>
<reference evidence="2 3" key="1">
    <citation type="submission" date="2019-11" db="EMBL/GenBank/DDBJ databases">
        <title>Genome sequences of 17 halophilic strains isolated from different environments.</title>
        <authorList>
            <person name="Furrow R.E."/>
        </authorList>
    </citation>
    <scope>NUCLEOTIDE SEQUENCE [LARGE SCALE GENOMIC DNA]</scope>
    <source>
        <strain evidence="2 3">22514_16_FS</strain>
    </source>
</reference>
<proteinExistence type="predicted"/>
<evidence type="ECO:0000313" key="2">
    <source>
        <dbReference type="EMBL" id="MYL33804.1"/>
    </source>
</evidence>